<protein>
    <submittedName>
        <fullName evidence="2">NAD(P)H dehydrogenase (Quinone)</fullName>
    </submittedName>
</protein>
<evidence type="ECO:0000313" key="2">
    <source>
        <dbReference type="EMBL" id="SEM72924.1"/>
    </source>
</evidence>
<dbReference type="Gene3D" id="3.40.50.720">
    <property type="entry name" value="NAD(P)-binding Rossmann-like Domain"/>
    <property type="match status" value="1"/>
</dbReference>
<dbReference type="InterPro" id="IPR036291">
    <property type="entry name" value="NAD(P)-bd_dom_sf"/>
</dbReference>
<dbReference type="InterPro" id="IPR052718">
    <property type="entry name" value="NmrA-type_oxidoreductase"/>
</dbReference>
<dbReference type="Proteomes" id="UP000182089">
    <property type="component" value="Unassembled WGS sequence"/>
</dbReference>
<dbReference type="Pfam" id="PF13460">
    <property type="entry name" value="NAD_binding_10"/>
    <property type="match status" value="1"/>
</dbReference>
<dbReference type="PANTHER" id="PTHR47129">
    <property type="entry name" value="QUINONE OXIDOREDUCTASE 2"/>
    <property type="match status" value="1"/>
</dbReference>
<dbReference type="InterPro" id="IPR016040">
    <property type="entry name" value="NAD(P)-bd_dom"/>
</dbReference>
<proteinExistence type="predicted"/>
<dbReference type="EMBL" id="FOCC01000007">
    <property type="protein sequence ID" value="SEM72924.1"/>
    <property type="molecule type" value="Genomic_DNA"/>
</dbReference>
<evidence type="ECO:0000313" key="3">
    <source>
        <dbReference type="Proteomes" id="UP000182089"/>
    </source>
</evidence>
<reference evidence="2 3" key="1">
    <citation type="submission" date="2016-10" db="EMBL/GenBank/DDBJ databases">
        <authorList>
            <person name="Varghese N."/>
            <person name="Submissions S."/>
        </authorList>
    </citation>
    <scope>NUCLEOTIDE SEQUENCE [LARGE SCALE GENOMIC DNA]</scope>
    <source>
        <strain evidence="2 3">WC1T17</strain>
    </source>
</reference>
<feature type="domain" description="NAD(P)-binding" evidence="1">
    <location>
        <begin position="19"/>
        <end position="140"/>
    </location>
</feature>
<name>A0ABY1AC32_9LACO</name>
<accession>A0ABY1AC32</accession>
<organism evidence="2 3">
    <name type="scientific">Ligilactobacillus ruminis</name>
    <dbReference type="NCBI Taxonomy" id="1623"/>
    <lineage>
        <taxon>Bacteria</taxon>
        <taxon>Bacillati</taxon>
        <taxon>Bacillota</taxon>
        <taxon>Bacilli</taxon>
        <taxon>Lactobacillales</taxon>
        <taxon>Lactobacillaceae</taxon>
        <taxon>Ligilactobacillus</taxon>
    </lineage>
</organism>
<dbReference type="SUPFAM" id="SSF51735">
    <property type="entry name" value="NAD(P)-binding Rossmann-fold domains"/>
    <property type="match status" value="1"/>
</dbReference>
<evidence type="ECO:0000259" key="1">
    <source>
        <dbReference type="Pfam" id="PF13460"/>
    </source>
</evidence>
<gene>
    <name evidence="2" type="ORF">SAMN05216431_107117</name>
</gene>
<comment type="caution">
    <text evidence="2">The sequence shown here is derived from an EMBL/GenBank/DDBJ whole genome shotgun (WGS) entry which is preliminary data.</text>
</comment>
<dbReference type="Gene3D" id="3.90.25.10">
    <property type="entry name" value="UDP-galactose 4-epimerase, domain 1"/>
    <property type="match status" value="1"/>
</dbReference>
<sequence>MNILVTNSSGRYSRLALNFLQQLAPEANLFCLIQDEKDAVSLEARGINVRVADYFNKASLIRGLKDIDRVLLVSLPTPGIQQNFIEAADMAGVKFIAYTSLAGLKFDRMGFQVDHQATEDMISASKIDHTYLRNGWYLENCQPYLKTAVKTGKFWYVADQGTVSFALRREFAEAGARLILQEQPKRHITLTRWAYSYPEIGQALALACQKDLEIKAVDADTFITYLTQAGVPSKHAYKELTFQQYVKAGHNGEELSDQRVLEDVLGRKLEPFAEIVKEVIRN</sequence>
<dbReference type="PANTHER" id="PTHR47129:SF1">
    <property type="entry name" value="NMRA-LIKE DOMAIN-CONTAINING PROTEIN"/>
    <property type="match status" value="1"/>
</dbReference>